<organism evidence="7 8">
    <name type="scientific">Mesorhizobium qingshengii</name>
    <dbReference type="NCBI Taxonomy" id="1165689"/>
    <lineage>
        <taxon>Bacteria</taxon>
        <taxon>Pseudomonadati</taxon>
        <taxon>Pseudomonadota</taxon>
        <taxon>Alphaproteobacteria</taxon>
        <taxon>Hyphomicrobiales</taxon>
        <taxon>Phyllobacteriaceae</taxon>
        <taxon>Mesorhizobium</taxon>
    </lineage>
</organism>
<keyword evidence="4" id="KW-0238">DNA-binding</keyword>
<dbReference type="GO" id="GO:0008483">
    <property type="term" value="F:transaminase activity"/>
    <property type="evidence" value="ECO:0007669"/>
    <property type="project" value="UniProtKB-KW"/>
</dbReference>
<keyword evidence="7" id="KW-0032">Aminotransferase</keyword>
<dbReference type="InterPro" id="IPR036390">
    <property type="entry name" value="WH_DNA-bd_sf"/>
</dbReference>
<dbReference type="InterPro" id="IPR015424">
    <property type="entry name" value="PyrdxlP-dep_Trfase"/>
</dbReference>
<evidence type="ECO:0000256" key="4">
    <source>
        <dbReference type="ARBA" id="ARBA00023125"/>
    </source>
</evidence>
<evidence type="ECO:0000313" key="7">
    <source>
        <dbReference type="EMBL" id="MCZ8546825.1"/>
    </source>
</evidence>
<dbReference type="SUPFAM" id="SSF53383">
    <property type="entry name" value="PLP-dependent transferases"/>
    <property type="match status" value="1"/>
</dbReference>
<dbReference type="InterPro" id="IPR004839">
    <property type="entry name" value="Aminotransferase_I/II_large"/>
</dbReference>
<dbReference type="RefSeq" id="WP_269907170.1">
    <property type="nucleotide sequence ID" value="NZ_JAPFQA010000011.1"/>
</dbReference>
<gene>
    <name evidence="7" type="ORF">OOJ09_21770</name>
</gene>
<evidence type="ECO:0000313" key="8">
    <source>
        <dbReference type="Proteomes" id="UP001152178"/>
    </source>
</evidence>
<reference evidence="7" key="1">
    <citation type="submission" date="2022-11" db="EMBL/GenBank/DDBJ databases">
        <authorList>
            <person name="Coimbra C."/>
        </authorList>
    </citation>
    <scope>NUCLEOTIDE SEQUENCE</scope>
    <source>
        <strain evidence="7">Jales19</strain>
    </source>
</reference>
<dbReference type="Pfam" id="PF00392">
    <property type="entry name" value="GntR"/>
    <property type="match status" value="1"/>
</dbReference>
<dbReference type="InterPro" id="IPR000524">
    <property type="entry name" value="Tscrpt_reg_HTH_GntR"/>
</dbReference>
<dbReference type="PANTHER" id="PTHR46577:SF1">
    <property type="entry name" value="HTH-TYPE TRANSCRIPTIONAL REGULATORY PROTEIN GABR"/>
    <property type="match status" value="1"/>
</dbReference>
<evidence type="ECO:0000256" key="1">
    <source>
        <dbReference type="ARBA" id="ARBA00005384"/>
    </source>
</evidence>
<keyword evidence="8" id="KW-1185">Reference proteome</keyword>
<evidence type="ECO:0000256" key="5">
    <source>
        <dbReference type="ARBA" id="ARBA00023163"/>
    </source>
</evidence>
<protein>
    <submittedName>
        <fullName evidence="7">PLP-dependent aminotransferase family protein</fullName>
    </submittedName>
</protein>
<dbReference type="SMART" id="SM00345">
    <property type="entry name" value="HTH_GNTR"/>
    <property type="match status" value="1"/>
</dbReference>
<dbReference type="EMBL" id="JAPFQA010000011">
    <property type="protein sequence ID" value="MCZ8546825.1"/>
    <property type="molecule type" value="Genomic_DNA"/>
</dbReference>
<dbReference type="Proteomes" id="UP001152178">
    <property type="component" value="Unassembled WGS sequence"/>
</dbReference>
<name>A0ABT4QZ33_9HYPH</name>
<sequence length="468" mass="49703">MIVFMTMWCPAISGRPGPAYLALAEAIAEAVAARQLIAGDRLPPQRDLAYRLGLSLSTVTRGYSEAARRGLLEGTVGRGTYVRQPGPKVAAAWGATLTRPSDGPIDFANNLPFAGSAATALARCLAGLASDSGLGAFLDHAPEAAMRRHAEVGAHWIGMLGLGIRGRSISLVNGAQQGLFVSLLALTRPGDAILVEELTYPPVLAIARQLGLTPIPVAMDREGLLPDALDTSAISTGARLLYVMPTLQTPTAATMGESRRRAVAEVALGRGLTIIEDDVFAFLPRFRPPPLATFAPENTLFLTSTSKSLAPGLRVGFVHAPSRFESALRSAIALSSWMPPPFMAEIAARWIEDGTAEKLNSEQRTEAEFRQKLSRRILDGYDIRADPSGFHVWLCLPKGIRAGTFEAAGGQQGVLLRASSIFAVDAKAAPEAVRLCLSHEPDRERVALGLARIAALLQSTADSSAFVV</sequence>
<dbReference type="PROSITE" id="PS50949">
    <property type="entry name" value="HTH_GNTR"/>
    <property type="match status" value="1"/>
</dbReference>
<evidence type="ECO:0000259" key="6">
    <source>
        <dbReference type="PROSITE" id="PS50949"/>
    </source>
</evidence>
<keyword evidence="7" id="KW-0808">Transferase</keyword>
<dbReference type="InterPro" id="IPR051446">
    <property type="entry name" value="HTH_trans_reg/aminotransferase"/>
</dbReference>
<feature type="domain" description="HTH gntR-type" evidence="6">
    <location>
        <begin position="17"/>
        <end position="85"/>
    </location>
</feature>
<dbReference type="InterPro" id="IPR015422">
    <property type="entry name" value="PyrdxlP-dep_Trfase_small"/>
</dbReference>
<proteinExistence type="inferred from homology"/>
<dbReference type="Gene3D" id="3.90.1150.10">
    <property type="entry name" value="Aspartate Aminotransferase, domain 1"/>
    <property type="match status" value="1"/>
</dbReference>
<evidence type="ECO:0000256" key="3">
    <source>
        <dbReference type="ARBA" id="ARBA00023015"/>
    </source>
</evidence>
<keyword evidence="3" id="KW-0805">Transcription regulation</keyword>
<dbReference type="PANTHER" id="PTHR46577">
    <property type="entry name" value="HTH-TYPE TRANSCRIPTIONAL REGULATORY PROTEIN GABR"/>
    <property type="match status" value="1"/>
</dbReference>
<dbReference type="InterPro" id="IPR015421">
    <property type="entry name" value="PyrdxlP-dep_Trfase_major"/>
</dbReference>
<dbReference type="Pfam" id="PF00155">
    <property type="entry name" value="Aminotran_1_2"/>
    <property type="match status" value="1"/>
</dbReference>
<comment type="caution">
    <text evidence="7">The sequence shown here is derived from an EMBL/GenBank/DDBJ whole genome shotgun (WGS) entry which is preliminary data.</text>
</comment>
<dbReference type="InterPro" id="IPR036388">
    <property type="entry name" value="WH-like_DNA-bd_sf"/>
</dbReference>
<evidence type="ECO:0000256" key="2">
    <source>
        <dbReference type="ARBA" id="ARBA00022898"/>
    </source>
</evidence>
<comment type="similarity">
    <text evidence="1">In the C-terminal section; belongs to the class-I pyridoxal-phosphate-dependent aminotransferase family.</text>
</comment>
<accession>A0ABT4QZ33</accession>
<dbReference type="CDD" id="cd00609">
    <property type="entry name" value="AAT_like"/>
    <property type="match status" value="1"/>
</dbReference>
<dbReference type="SUPFAM" id="SSF46785">
    <property type="entry name" value="Winged helix' DNA-binding domain"/>
    <property type="match status" value="1"/>
</dbReference>
<keyword evidence="2" id="KW-0663">Pyridoxal phosphate</keyword>
<keyword evidence="5" id="KW-0804">Transcription</keyword>
<dbReference type="Gene3D" id="3.40.640.10">
    <property type="entry name" value="Type I PLP-dependent aspartate aminotransferase-like (Major domain)"/>
    <property type="match status" value="1"/>
</dbReference>
<dbReference type="Gene3D" id="1.10.10.10">
    <property type="entry name" value="Winged helix-like DNA-binding domain superfamily/Winged helix DNA-binding domain"/>
    <property type="match status" value="1"/>
</dbReference>